<keyword evidence="2" id="KW-1185">Reference proteome</keyword>
<evidence type="ECO:0000313" key="2">
    <source>
        <dbReference type="Proteomes" id="UP001279734"/>
    </source>
</evidence>
<protein>
    <submittedName>
        <fullName evidence="1">Uncharacterized protein</fullName>
    </submittedName>
</protein>
<gene>
    <name evidence="1" type="ORF">Nepgr_021760</name>
</gene>
<name>A0AAD3XXC9_NEPGR</name>
<dbReference type="PANTHER" id="PTHR31319">
    <property type="entry name" value="ZINC FINGER PROTEIN CONSTANS-LIKE 4"/>
    <property type="match status" value="1"/>
</dbReference>
<comment type="caution">
    <text evidence="1">The sequence shown here is derived from an EMBL/GenBank/DDBJ whole genome shotgun (WGS) entry which is preliminary data.</text>
</comment>
<dbReference type="GO" id="GO:0009909">
    <property type="term" value="P:regulation of flower development"/>
    <property type="evidence" value="ECO:0007669"/>
    <property type="project" value="InterPro"/>
</dbReference>
<proteinExistence type="predicted"/>
<dbReference type="Proteomes" id="UP001279734">
    <property type="component" value="Unassembled WGS sequence"/>
</dbReference>
<sequence length="342" mass="38335">MRFQALLVLNFIDPDLFPEPLRNWEVAYSNKCFYEDNSYTENLLFTSEVDDKFSIEPTDINKFQDDQNEANTATTTTTTTTTTTSNIPTIVATTTISTCLSIVSDFQNEIYDDTLSYTDFSPSSFSGLPYLTTSQQDQIDYTRQVPVTIDGFPQFPADAFAPLMALPLPPFLEEDCLYPVPPSLGLNPCAAASCSFMDPSTGSFYPGDLNVAFASESRGLFDRTISAGKELQQKQRDYQSYNPGIFCTDQPPGITNDGCIQELCNESQPTMISEAACSIPSTTETLNLEDSTFKVVKLSTAERKEKIDRYLKKRNERNFSKKIKVLFLSLHVYNCTKLAGYW</sequence>
<dbReference type="AlphaFoldDB" id="A0AAD3XXC9"/>
<evidence type="ECO:0000313" key="1">
    <source>
        <dbReference type="EMBL" id="GMH19919.1"/>
    </source>
</evidence>
<accession>A0AAD3XXC9</accession>
<dbReference type="PANTHER" id="PTHR31319:SF110">
    <property type="entry name" value="CCT MOTIF FAMILY PROTEIN"/>
    <property type="match status" value="1"/>
</dbReference>
<organism evidence="1 2">
    <name type="scientific">Nepenthes gracilis</name>
    <name type="common">Slender pitcher plant</name>
    <dbReference type="NCBI Taxonomy" id="150966"/>
    <lineage>
        <taxon>Eukaryota</taxon>
        <taxon>Viridiplantae</taxon>
        <taxon>Streptophyta</taxon>
        <taxon>Embryophyta</taxon>
        <taxon>Tracheophyta</taxon>
        <taxon>Spermatophyta</taxon>
        <taxon>Magnoliopsida</taxon>
        <taxon>eudicotyledons</taxon>
        <taxon>Gunneridae</taxon>
        <taxon>Pentapetalae</taxon>
        <taxon>Caryophyllales</taxon>
        <taxon>Nepenthaceae</taxon>
        <taxon>Nepenthes</taxon>
    </lineage>
</organism>
<dbReference type="GO" id="GO:0005634">
    <property type="term" value="C:nucleus"/>
    <property type="evidence" value="ECO:0007669"/>
    <property type="project" value="TreeGrafter"/>
</dbReference>
<reference evidence="1" key="1">
    <citation type="submission" date="2023-05" db="EMBL/GenBank/DDBJ databases">
        <title>Nepenthes gracilis genome sequencing.</title>
        <authorList>
            <person name="Fukushima K."/>
        </authorList>
    </citation>
    <scope>NUCLEOTIDE SEQUENCE</scope>
    <source>
        <strain evidence="1">SING2019-196</strain>
    </source>
</reference>
<dbReference type="EMBL" id="BSYO01000021">
    <property type="protein sequence ID" value="GMH19919.1"/>
    <property type="molecule type" value="Genomic_DNA"/>
</dbReference>
<dbReference type="GO" id="GO:0003700">
    <property type="term" value="F:DNA-binding transcription factor activity"/>
    <property type="evidence" value="ECO:0007669"/>
    <property type="project" value="TreeGrafter"/>
</dbReference>
<dbReference type="InterPro" id="IPR045281">
    <property type="entry name" value="CONSTANS-like"/>
</dbReference>